<accession>A0A645I2E0</accession>
<dbReference type="EMBL" id="VSSQ01100499">
    <property type="protein sequence ID" value="MPN42634.1"/>
    <property type="molecule type" value="Genomic_DNA"/>
</dbReference>
<reference evidence="1" key="1">
    <citation type="submission" date="2019-08" db="EMBL/GenBank/DDBJ databases">
        <authorList>
            <person name="Kucharzyk K."/>
            <person name="Murdoch R.W."/>
            <person name="Higgins S."/>
            <person name="Loffler F."/>
        </authorList>
    </citation>
    <scope>NUCLEOTIDE SEQUENCE</scope>
</reference>
<name>A0A645I2E0_9ZZZZ</name>
<proteinExistence type="predicted"/>
<evidence type="ECO:0000313" key="1">
    <source>
        <dbReference type="EMBL" id="MPN42634.1"/>
    </source>
</evidence>
<organism evidence="1">
    <name type="scientific">bioreactor metagenome</name>
    <dbReference type="NCBI Taxonomy" id="1076179"/>
    <lineage>
        <taxon>unclassified sequences</taxon>
        <taxon>metagenomes</taxon>
        <taxon>ecological metagenomes</taxon>
    </lineage>
</organism>
<sequence length="95" mass="10336">MVPGPETSTTSPALTLEFSMTPLTRHVAGSDMARDSLSSMLFGTLKATSAGMSRYSAIAPFMKQPMETLSGQSMRRSLWQYVQVPQVLMAVSEMT</sequence>
<comment type="caution">
    <text evidence="1">The sequence shown here is derived from an EMBL/GenBank/DDBJ whole genome shotgun (WGS) entry which is preliminary data.</text>
</comment>
<protein>
    <submittedName>
        <fullName evidence="1">Uncharacterized protein</fullName>
    </submittedName>
</protein>
<dbReference type="AlphaFoldDB" id="A0A645I2E0"/>
<gene>
    <name evidence="1" type="ORF">SDC9_190191</name>
</gene>